<protein>
    <submittedName>
        <fullName evidence="1">Uncharacterized protein</fullName>
    </submittedName>
</protein>
<accession>A0A0A9A3G3</accession>
<proteinExistence type="predicted"/>
<dbReference type="AlphaFoldDB" id="A0A0A9A3G3"/>
<dbReference type="EMBL" id="GBRH01254340">
    <property type="protein sequence ID" value="JAD43555.1"/>
    <property type="molecule type" value="Transcribed_RNA"/>
</dbReference>
<reference evidence="1" key="1">
    <citation type="submission" date="2014-09" db="EMBL/GenBank/DDBJ databases">
        <authorList>
            <person name="Magalhaes I.L.F."/>
            <person name="Oliveira U."/>
            <person name="Santos F.R."/>
            <person name="Vidigal T.H.D.A."/>
            <person name="Brescovit A.D."/>
            <person name="Santos A.J."/>
        </authorList>
    </citation>
    <scope>NUCLEOTIDE SEQUENCE</scope>
    <source>
        <tissue evidence="1">Shoot tissue taken approximately 20 cm above the soil surface</tissue>
    </source>
</reference>
<evidence type="ECO:0000313" key="1">
    <source>
        <dbReference type="EMBL" id="JAD43555.1"/>
    </source>
</evidence>
<sequence length="35" mass="3992">MSWGGSQSLLEEALNCHNVKTCARPENLPPYFRNE</sequence>
<reference evidence="1" key="2">
    <citation type="journal article" date="2015" name="Data Brief">
        <title>Shoot transcriptome of the giant reed, Arundo donax.</title>
        <authorList>
            <person name="Barrero R.A."/>
            <person name="Guerrero F.D."/>
            <person name="Moolhuijzen P."/>
            <person name="Goolsby J.A."/>
            <person name="Tidwell J."/>
            <person name="Bellgard S.E."/>
            <person name="Bellgard M.I."/>
        </authorList>
    </citation>
    <scope>NUCLEOTIDE SEQUENCE</scope>
    <source>
        <tissue evidence="1">Shoot tissue taken approximately 20 cm above the soil surface</tissue>
    </source>
</reference>
<name>A0A0A9A3G3_ARUDO</name>
<organism evidence="1">
    <name type="scientific">Arundo donax</name>
    <name type="common">Giant reed</name>
    <name type="synonym">Donax arundinaceus</name>
    <dbReference type="NCBI Taxonomy" id="35708"/>
    <lineage>
        <taxon>Eukaryota</taxon>
        <taxon>Viridiplantae</taxon>
        <taxon>Streptophyta</taxon>
        <taxon>Embryophyta</taxon>
        <taxon>Tracheophyta</taxon>
        <taxon>Spermatophyta</taxon>
        <taxon>Magnoliopsida</taxon>
        <taxon>Liliopsida</taxon>
        <taxon>Poales</taxon>
        <taxon>Poaceae</taxon>
        <taxon>PACMAD clade</taxon>
        <taxon>Arundinoideae</taxon>
        <taxon>Arundineae</taxon>
        <taxon>Arundo</taxon>
    </lineage>
</organism>